<proteinExistence type="predicted"/>
<dbReference type="InterPro" id="IPR021739">
    <property type="entry name" value="SaV-like"/>
</dbReference>
<evidence type="ECO:0000313" key="2">
    <source>
        <dbReference type="Proteomes" id="UP000675994"/>
    </source>
</evidence>
<dbReference type="Proteomes" id="UP000675994">
    <property type="component" value="Chromosome"/>
</dbReference>
<reference evidence="1" key="1">
    <citation type="journal article" date="2021" name="Front. Microbiol.">
        <title>Presence and Characterization of a Novel cfr-Carrying Tn558 Transposon Derivative in Staphylococcus delphini Isolated From Retail Food.</title>
        <authorList>
            <person name="Zhang F."/>
            <person name="Wu S."/>
            <person name="Huang J."/>
            <person name="Yang R."/>
            <person name="Zhang J."/>
            <person name="Lei T."/>
            <person name="Dai J."/>
            <person name="Ding Y."/>
            <person name="Xue L."/>
            <person name="Wang J."/>
            <person name="Chen M."/>
            <person name="Wu Q."/>
        </authorList>
    </citation>
    <scope>NUCLEOTIDE SEQUENCE</scope>
    <source>
        <strain evidence="1">2794-1</strain>
    </source>
</reference>
<sequence>MEIKDLKINDEVSVMVSSQRLRDTDDDKWVYEPIFETAKVVEVDKDGLFASIVFADGKWGELDKETEWYKVPSNTKIATHEASEIKKPHHYMFEDGTEAIKIINMIVKRYKQSIVAAQIYNAIKYIIRAPFKNGVKDLKKAKESINFAIKFWDDKEMEYKK</sequence>
<dbReference type="EMBL" id="CP063367">
    <property type="protein sequence ID" value="QUM70313.1"/>
    <property type="molecule type" value="Genomic_DNA"/>
</dbReference>
<name>A0AAQ0D8A8_9STAP</name>
<protein>
    <submittedName>
        <fullName evidence="1">DUF3310 domain-containing protein</fullName>
    </submittedName>
</protein>
<evidence type="ECO:0000313" key="1">
    <source>
        <dbReference type="EMBL" id="QUM70313.1"/>
    </source>
</evidence>
<accession>A0AAQ0D8A8</accession>
<dbReference type="Pfam" id="PF11753">
    <property type="entry name" value="DUF3310"/>
    <property type="match status" value="1"/>
</dbReference>
<organism evidence="1 2">
    <name type="scientific">Staphylococcus delphini</name>
    <dbReference type="NCBI Taxonomy" id="53344"/>
    <lineage>
        <taxon>Bacteria</taxon>
        <taxon>Bacillati</taxon>
        <taxon>Bacillota</taxon>
        <taxon>Bacilli</taxon>
        <taxon>Bacillales</taxon>
        <taxon>Staphylococcaceae</taxon>
        <taxon>Staphylococcus</taxon>
        <taxon>Staphylococcus intermedius group</taxon>
    </lineage>
</organism>
<dbReference type="AlphaFoldDB" id="A0AAQ0D8A8"/>
<gene>
    <name evidence="1" type="ORF">IPU22_05220</name>
</gene>
<dbReference type="RefSeq" id="WP_212575356.1">
    <property type="nucleotide sequence ID" value="NZ_CP063367.1"/>
</dbReference>